<dbReference type="SUPFAM" id="SSF100920">
    <property type="entry name" value="Heat shock protein 70kD (HSP70), peptide-binding domain"/>
    <property type="match status" value="1"/>
</dbReference>
<proteinExistence type="predicted"/>
<reference evidence="5 6" key="1">
    <citation type="journal article" date="2014" name="Nat. Genet.">
        <title>Genome sequence of the hot pepper provides insights into the evolution of pungency in Capsicum species.</title>
        <authorList>
            <person name="Kim S."/>
            <person name="Park M."/>
            <person name="Yeom S.I."/>
            <person name="Kim Y.M."/>
            <person name="Lee J.M."/>
            <person name="Lee H.A."/>
            <person name="Seo E."/>
            <person name="Choi J."/>
            <person name="Cheong K."/>
            <person name="Kim K.T."/>
            <person name="Jung K."/>
            <person name="Lee G.W."/>
            <person name="Oh S.K."/>
            <person name="Bae C."/>
            <person name="Kim S.B."/>
            <person name="Lee H.Y."/>
            <person name="Kim S.Y."/>
            <person name="Kim M.S."/>
            <person name="Kang B.C."/>
            <person name="Jo Y.D."/>
            <person name="Yang H.B."/>
            <person name="Jeong H.J."/>
            <person name="Kang W.H."/>
            <person name="Kwon J.K."/>
            <person name="Shin C."/>
            <person name="Lim J.Y."/>
            <person name="Park J.H."/>
            <person name="Huh J.H."/>
            <person name="Kim J.S."/>
            <person name="Kim B.D."/>
            <person name="Cohen O."/>
            <person name="Paran I."/>
            <person name="Suh M.C."/>
            <person name="Lee S.B."/>
            <person name="Kim Y.K."/>
            <person name="Shin Y."/>
            <person name="Noh S.J."/>
            <person name="Park J."/>
            <person name="Seo Y.S."/>
            <person name="Kwon S.Y."/>
            <person name="Kim H.A."/>
            <person name="Park J.M."/>
            <person name="Kim H.J."/>
            <person name="Choi S.B."/>
            <person name="Bosland P.W."/>
            <person name="Reeves G."/>
            <person name="Jo S.H."/>
            <person name="Lee B.W."/>
            <person name="Cho H.T."/>
            <person name="Choi H.S."/>
            <person name="Lee M.S."/>
            <person name="Yu Y."/>
            <person name="Do Choi Y."/>
            <person name="Park B.S."/>
            <person name="van Deynze A."/>
            <person name="Ashrafi H."/>
            <person name="Hill T."/>
            <person name="Kim W.T."/>
            <person name="Pai H.S."/>
            <person name="Ahn H.K."/>
            <person name="Yeam I."/>
            <person name="Giovannoni J.J."/>
            <person name="Rose J.K."/>
            <person name="Sorensen I."/>
            <person name="Lee S.J."/>
            <person name="Kim R.W."/>
            <person name="Choi I.Y."/>
            <person name="Choi B.S."/>
            <person name="Lim J.S."/>
            <person name="Lee Y.H."/>
            <person name="Choi D."/>
        </authorList>
    </citation>
    <scope>NUCLEOTIDE SEQUENCE [LARGE SCALE GENOMIC DNA]</scope>
    <source>
        <strain evidence="6">cv. CM334</strain>
    </source>
</reference>
<dbReference type="GO" id="GO:0005524">
    <property type="term" value="F:ATP binding"/>
    <property type="evidence" value="ECO:0007669"/>
    <property type="project" value="UniProtKB-KW"/>
</dbReference>
<dbReference type="Pfam" id="PF07727">
    <property type="entry name" value="RVT_2"/>
    <property type="match status" value="1"/>
</dbReference>
<evidence type="ECO:0000313" key="5">
    <source>
        <dbReference type="EMBL" id="PHT68770.1"/>
    </source>
</evidence>
<dbReference type="SUPFAM" id="SSF53067">
    <property type="entry name" value="Actin-like ATPase domain"/>
    <property type="match status" value="1"/>
</dbReference>
<dbReference type="InterPro" id="IPR029047">
    <property type="entry name" value="HSP70_peptide-bd_sf"/>
</dbReference>
<name>A0A2G2YGC4_CAPAN</name>
<protein>
    <recommendedName>
        <fullName evidence="4">Reverse transcriptase Ty1/copia-type domain-containing protein</fullName>
    </recommendedName>
</protein>
<keyword evidence="1" id="KW-0547">Nucleotide-binding</keyword>
<dbReference type="PANTHER" id="PTHR19375">
    <property type="entry name" value="HEAT SHOCK PROTEIN 70KDA"/>
    <property type="match status" value="1"/>
</dbReference>
<keyword evidence="2" id="KW-0067">ATP-binding</keyword>
<dbReference type="Gene3D" id="3.30.420.40">
    <property type="match status" value="2"/>
</dbReference>
<feature type="compositionally biased region" description="Polar residues" evidence="3">
    <location>
        <begin position="222"/>
        <end position="231"/>
    </location>
</feature>
<feature type="region of interest" description="Disordered" evidence="3">
    <location>
        <begin position="210"/>
        <end position="233"/>
    </location>
</feature>
<dbReference type="Proteomes" id="UP000222542">
    <property type="component" value="Unassembled WGS sequence"/>
</dbReference>
<sequence>MKADGTIDKYKARLVVKVFKQKEGLDYFDTYSPVIRITSIRMLIALEAVDGLEIYQMDVKTTFLNGELEKEIYMEQPEGFVVPRKENKDLTFRNHLCDSEVEAASRRMLVKAYSLSSHETGTCSWLKRIKPIPKVQRLLQDFFNGKELCKSINPDEVVAYGAVVQAVILNRKGNEKVQDLFLLDVTPSISGAGKCRRSDDCLDPKEYNHSHQERAAEDKTTGQKNKITITNDKGRLSKKEIEKMVQEAEKYKAEDE</sequence>
<evidence type="ECO:0000256" key="2">
    <source>
        <dbReference type="ARBA" id="ARBA00022840"/>
    </source>
</evidence>
<dbReference type="InterPro" id="IPR013126">
    <property type="entry name" value="Hsp_70_fam"/>
</dbReference>
<comment type="caution">
    <text evidence="5">The sequence shown here is derived from an EMBL/GenBank/DDBJ whole genome shotgun (WGS) entry which is preliminary data.</text>
</comment>
<evidence type="ECO:0000256" key="1">
    <source>
        <dbReference type="ARBA" id="ARBA00022741"/>
    </source>
</evidence>
<dbReference type="InterPro" id="IPR043129">
    <property type="entry name" value="ATPase_NBD"/>
</dbReference>
<dbReference type="Gene3D" id="2.60.34.10">
    <property type="entry name" value="Substrate Binding Domain Of DNAk, Chain A, domain 1"/>
    <property type="match status" value="1"/>
</dbReference>
<evidence type="ECO:0000259" key="4">
    <source>
        <dbReference type="Pfam" id="PF07727"/>
    </source>
</evidence>
<evidence type="ECO:0000256" key="3">
    <source>
        <dbReference type="SAM" id="MobiDB-lite"/>
    </source>
</evidence>
<dbReference type="GO" id="GO:0140662">
    <property type="term" value="F:ATP-dependent protein folding chaperone"/>
    <property type="evidence" value="ECO:0007669"/>
    <property type="project" value="InterPro"/>
</dbReference>
<dbReference type="InterPro" id="IPR013103">
    <property type="entry name" value="RVT_2"/>
</dbReference>
<organism evidence="5 6">
    <name type="scientific">Capsicum annuum</name>
    <name type="common">Capsicum pepper</name>
    <dbReference type="NCBI Taxonomy" id="4072"/>
    <lineage>
        <taxon>Eukaryota</taxon>
        <taxon>Viridiplantae</taxon>
        <taxon>Streptophyta</taxon>
        <taxon>Embryophyta</taxon>
        <taxon>Tracheophyta</taxon>
        <taxon>Spermatophyta</taxon>
        <taxon>Magnoliopsida</taxon>
        <taxon>eudicotyledons</taxon>
        <taxon>Gunneridae</taxon>
        <taxon>Pentapetalae</taxon>
        <taxon>asterids</taxon>
        <taxon>lamiids</taxon>
        <taxon>Solanales</taxon>
        <taxon>Solanaceae</taxon>
        <taxon>Solanoideae</taxon>
        <taxon>Capsiceae</taxon>
        <taxon>Capsicum</taxon>
    </lineage>
</organism>
<evidence type="ECO:0000313" key="6">
    <source>
        <dbReference type="Proteomes" id="UP000222542"/>
    </source>
</evidence>
<gene>
    <name evidence="5" type="ORF">T459_28257</name>
</gene>
<feature type="compositionally biased region" description="Basic and acidic residues" evidence="3">
    <location>
        <begin position="210"/>
        <end position="221"/>
    </location>
</feature>
<reference evidence="5 6" key="2">
    <citation type="journal article" date="2017" name="Genome Biol.">
        <title>New reference genome sequences of hot pepper reveal the massive evolution of plant disease-resistance genes by retroduplication.</title>
        <authorList>
            <person name="Kim S."/>
            <person name="Park J."/>
            <person name="Yeom S.I."/>
            <person name="Kim Y.M."/>
            <person name="Seo E."/>
            <person name="Kim K.T."/>
            <person name="Kim M.S."/>
            <person name="Lee J.M."/>
            <person name="Cheong K."/>
            <person name="Shin H.S."/>
            <person name="Kim S.B."/>
            <person name="Han K."/>
            <person name="Lee J."/>
            <person name="Park M."/>
            <person name="Lee H.A."/>
            <person name="Lee H.Y."/>
            <person name="Lee Y."/>
            <person name="Oh S."/>
            <person name="Lee J.H."/>
            <person name="Choi E."/>
            <person name="Choi E."/>
            <person name="Lee S.E."/>
            <person name="Jeon J."/>
            <person name="Kim H."/>
            <person name="Choi G."/>
            <person name="Song H."/>
            <person name="Lee J."/>
            <person name="Lee S.C."/>
            <person name="Kwon J.K."/>
            <person name="Lee H.Y."/>
            <person name="Koo N."/>
            <person name="Hong Y."/>
            <person name="Kim R.W."/>
            <person name="Kang W.H."/>
            <person name="Huh J.H."/>
            <person name="Kang B.C."/>
            <person name="Yang T.J."/>
            <person name="Lee Y.H."/>
            <person name="Bennetzen J.L."/>
            <person name="Choi D."/>
        </authorList>
    </citation>
    <scope>NUCLEOTIDE SEQUENCE [LARGE SCALE GENOMIC DNA]</scope>
    <source>
        <strain evidence="6">cv. CM334</strain>
    </source>
</reference>
<accession>A0A2G2YGC4</accession>
<dbReference type="Gramene" id="PHT68770">
    <property type="protein sequence ID" value="PHT68770"/>
    <property type="gene ID" value="T459_28257"/>
</dbReference>
<feature type="domain" description="Reverse transcriptase Ty1/copia-type" evidence="4">
    <location>
        <begin position="8"/>
        <end position="88"/>
    </location>
</feature>
<dbReference type="Pfam" id="PF00012">
    <property type="entry name" value="HSP70"/>
    <property type="match status" value="2"/>
</dbReference>
<dbReference type="AlphaFoldDB" id="A0A2G2YGC4"/>
<dbReference type="STRING" id="4072.A0A2G2YGC4"/>
<dbReference type="EMBL" id="AYRZ02000011">
    <property type="protein sequence ID" value="PHT68770.1"/>
    <property type="molecule type" value="Genomic_DNA"/>
</dbReference>
<keyword evidence="6" id="KW-1185">Reference proteome</keyword>